<dbReference type="EC" id="3.6.5.n1" evidence="7"/>
<proteinExistence type="inferred from homology"/>
<organism evidence="9 10">
    <name type="scientific">Candidatus Colwellbacteria bacterium RIFCSPLOWO2_12_FULL_46_17</name>
    <dbReference type="NCBI Taxonomy" id="1797695"/>
    <lineage>
        <taxon>Bacteria</taxon>
        <taxon>Candidatus Colwelliibacteriota</taxon>
    </lineage>
</organism>
<comment type="subcellular location">
    <subcellularLocation>
        <location evidence="7">Cell membrane</location>
        <topology evidence="7">Peripheral membrane protein</topology>
        <orientation evidence="7">Cytoplasmic side</orientation>
    </subcellularLocation>
</comment>
<dbReference type="Pfam" id="PF00679">
    <property type="entry name" value="EFG_C"/>
    <property type="match status" value="1"/>
</dbReference>
<dbReference type="PROSITE" id="PS00301">
    <property type="entry name" value="G_TR_1"/>
    <property type="match status" value="1"/>
</dbReference>
<dbReference type="InterPro" id="IPR005225">
    <property type="entry name" value="Small_GTP-bd"/>
</dbReference>
<evidence type="ECO:0000256" key="1">
    <source>
        <dbReference type="ARBA" id="ARBA00005454"/>
    </source>
</evidence>
<keyword evidence="5 7" id="KW-0342">GTP-binding</keyword>
<gene>
    <name evidence="7" type="primary">lepA</name>
    <name evidence="9" type="ORF">A3G58_00635</name>
</gene>
<dbReference type="HAMAP" id="MF_00071">
    <property type="entry name" value="LepA"/>
    <property type="match status" value="1"/>
</dbReference>
<dbReference type="PANTHER" id="PTHR43512:SF4">
    <property type="entry name" value="TRANSLATION FACTOR GUF1 HOMOLOG, CHLOROPLASTIC"/>
    <property type="match status" value="1"/>
</dbReference>
<dbReference type="Gene3D" id="3.30.70.240">
    <property type="match status" value="1"/>
</dbReference>
<keyword evidence="9" id="KW-0251">Elongation factor</keyword>
<dbReference type="InterPro" id="IPR009000">
    <property type="entry name" value="Transl_B-barrel_sf"/>
</dbReference>
<dbReference type="PROSITE" id="PS51722">
    <property type="entry name" value="G_TR_2"/>
    <property type="match status" value="1"/>
</dbReference>
<dbReference type="InterPro" id="IPR035647">
    <property type="entry name" value="EFG_III/V"/>
</dbReference>
<dbReference type="GO" id="GO:0005525">
    <property type="term" value="F:GTP binding"/>
    <property type="evidence" value="ECO:0007669"/>
    <property type="project" value="UniProtKB-UniRule"/>
</dbReference>
<dbReference type="InterPro" id="IPR000640">
    <property type="entry name" value="EFG_V-like"/>
</dbReference>
<dbReference type="InterPro" id="IPR013842">
    <property type="entry name" value="LepA_CTD"/>
</dbReference>
<dbReference type="PANTHER" id="PTHR43512">
    <property type="entry name" value="TRANSLATION FACTOR GUF1-RELATED"/>
    <property type="match status" value="1"/>
</dbReference>
<dbReference type="AlphaFoldDB" id="A0A1G1ZDH7"/>
<dbReference type="SUPFAM" id="SSF52540">
    <property type="entry name" value="P-loop containing nucleoside triphosphate hydrolases"/>
    <property type="match status" value="1"/>
</dbReference>
<dbReference type="InterPro" id="IPR041095">
    <property type="entry name" value="EFG_II"/>
</dbReference>
<dbReference type="GO" id="GO:0005886">
    <property type="term" value="C:plasma membrane"/>
    <property type="evidence" value="ECO:0007669"/>
    <property type="project" value="UniProtKB-SubCell"/>
</dbReference>
<keyword evidence="6 7" id="KW-0472">Membrane</keyword>
<keyword evidence="7" id="KW-1003">Cell membrane</keyword>
<feature type="domain" description="Tr-type G" evidence="8">
    <location>
        <begin position="6"/>
        <end position="183"/>
    </location>
</feature>
<evidence type="ECO:0000256" key="4">
    <source>
        <dbReference type="ARBA" id="ARBA00022917"/>
    </source>
</evidence>
<dbReference type="Gene3D" id="3.30.70.870">
    <property type="entry name" value="Elongation Factor G (Translational Gtpase), domain 3"/>
    <property type="match status" value="1"/>
</dbReference>
<name>A0A1G1ZDH7_9BACT</name>
<dbReference type="NCBIfam" id="TIGR01393">
    <property type="entry name" value="lepA"/>
    <property type="match status" value="1"/>
</dbReference>
<dbReference type="SUPFAM" id="SSF50447">
    <property type="entry name" value="Translation proteins"/>
    <property type="match status" value="1"/>
</dbReference>
<comment type="function">
    <text evidence="7">Required for accurate and efficient protein synthesis under certain stress conditions. May act as a fidelity factor of the translation reaction, by catalyzing a one-codon backward translocation of tRNAs on improperly translocated ribosomes. Back-translocation proceeds from a post-translocation (POST) complex to a pre-translocation (PRE) complex, thus giving elongation factor G a second chance to translocate the tRNAs correctly. Binds to ribosomes in a GTP-dependent manner.</text>
</comment>
<evidence type="ECO:0000256" key="3">
    <source>
        <dbReference type="ARBA" id="ARBA00022801"/>
    </source>
</evidence>
<dbReference type="InterPro" id="IPR038363">
    <property type="entry name" value="LepA_C_sf"/>
</dbReference>
<keyword evidence="4 7" id="KW-0648">Protein biosynthesis</keyword>
<comment type="catalytic activity">
    <reaction evidence="7">
        <text>GTP + H2O = GDP + phosphate + H(+)</text>
        <dbReference type="Rhea" id="RHEA:19669"/>
        <dbReference type="ChEBI" id="CHEBI:15377"/>
        <dbReference type="ChEBI" id="CHEBI:15378"/>
        <dbReference type="ChEBI" id="CHEBI:37565"/>
        <dbReference type="ChEBI" id="CHEBI:43474"/>
        <dbReference type="ChEBI" id="CHEBI:58189"/>
        <dbReference type="EC" id="3.6.5.n1"/>
    </reaction>
</comment>
<dbReference type="PRINTS" id="PR00315">
    <property type="entry name" value="ELONGATNFCT"/>
</dbReference>
<keyword evidence="2 7" id="KW-0547">Nucleotide-binding</keyword>
<feature type="binding site" evidence="7">
    <location>
        <begin position="130"/>
        <end position="133"/>
    </location>
    <ligand>
        <name>GTP</name>
        <dbReference type="ChEBI" id="CHEBI:37565"/>
    </ligand>
</feature>
<dbReference type="InterPro" id="IPR000795">
    <property type="entry name" value="T_Tr_GTP-bd_dom"/>
</dbReference>
<evidence type="ECO:0000256" key="2">
    <source>
        <dbReference type="ARBA" id="ARBA00022741"/>
    </source>
</evidence>
<dbReference type="GO" id="GO:0043022">
    <property type="term" value="F:ribosome binding"/>
    <property type="evidence" value="ECO:0007669"/>
    <property type="project" value="UniProtKB-UniRule"/>
</dbReference>
<sequence length="583" mass="64772">MRNQELGIRNFVIIAHIDHGKSTLADRFLELTGTVPPREMHAQYLDSLELERERGITIKMAPVRMKHKGVMLNLIDTPGHSDFSYEVSRALGAVEGAILLVDATQGIQAQTLANLDSARRAGLKILGALNKVDMNPPGLDELTIELSELLGVETDEIHRVSAKTGDGVEKLLDAVVREVPEPKISGTKSALIFSSVYDDHKGIIAFVRVFGGSFVAEENTSLKGTREKFKIKEVGCFAPAFKAQSELTQGEIGYIATGIKNPDAIKIGDTIGEQALPGFKVPNPVVFVSVYPSDAGEYENLKLALNKLHLNDSSLDFSPDFSTVLGRGFKCGFLGRLHFEITIGRLEQEFDLSVVSSFPSVAYEVELRNGQKVTIQNPRDFPEDYTRVWEPYVKLHILVPQRVLGQVIELKNVFRLGEITTEIAGSYLRLETEMPLADLILDFDDRLKSVSEGFASFSYEFSGYKETAVKKLDIILAGELVPGLSRIIPQNEVEYEGRKMATKLKDLLPRKQFAQAIQAAVGGKIVARETITPLRKNVTGHLYGGDRTRKDKLLQKQKRGKKRLQETGRAEVPIEVFRELLKR</sequence>
<dbReference type="Pfam" id="PF06421">
    <property type="entry name" value="LepA_C"/>
    <property type="match status" value="1"/>
</dbReference>
<evidence type="ECO:0000313" key="10">
    <source>
        <dbReference type="Proteomes" id="UP000177801"/>
    </source>
</evidence>
<dbReference type="Pfam" id="PF00009">
    <property type="entry name" value="GTP_EFTU"/>
    <property type="match status" value="1"/>
</dbReference>
<dbReference type="InterPro" id="IPR031157">
    <property type="entry name" value="G_TR_CS"/>
</dbReference>
<reference evidence="9 10" key="1">
    <citation type="journal article" date="2016" name="Nat. Commun.">
        <title>Thousands of microbial genomes shed light on interconnected biogeochemical processes in an aquifer system.</title>
        <authorList>
            <person name="Anantharaman K."/>
            <person name="Brown C.T."/>
            <person name="Hug L.A."/>
            <person name="Sharon I."/>
            <person name="Castelle C.J."/>
            <person name="Probst A.J."/>
            <person name="Thomas B.C."/>
            <person name="Singh A."/>
            <person name="Wilkins M.J."/>
            <person name="Karaoz U."/>
            <person name="Brodie E.L."/>
            <person name="Williams K.H."/>
            <person name="Hubbard S.S."/>
            <person name="Banfield J.F."/>
        </authorList>
    </citation>
    <scope>NUCLEOTIDE SEQUENCE [LARGE SCALE GENOMIC DNA]</scope>
</reference>
<dbReference type="InterPro" id="IPR027417">
    <property type="entry name" value="P-loop_NTPase"/>
</dbReference>
<dbReference type="GO" id="GO:0045727">
    <property type="term" value="P:positive regulation of translation"/>
    <property type="evidence" value="ECO:0007669"/>
    <property type="project" value="UniProtKB-UniRule"/>
</dbReference>
<dbReference type="Proteomes" id="UP000177801">
    <property type="component" value="Unassembled WGS sequence"/>
</dbReference>
<feature type="binding site" evidence="7">
    <location>
        <begin position="18"/>
        <end position="23"/>
    </location>
    <ligand>
        <name>GTP</name>
        <dbReference type="ChEBI" id="CHEBI:37565"/>
    </ligand>
</feature>
<dbReference type="GO" id="GO:0003746">
    <property type="term" value="F:translation elongation factor activity"/>
    <property type="evidence" value="ECO:0007669"/>
    <property type="project" value="UniProtKB-UniRule"/>
</dbReference>
<evidence type="ECO:0000256" key="5">
    <source>
        <dbReference type="ARBA" id="ARBA00023134"/>
    </source>
</evidence>
<dbReference type="InterPro" id="IPR006297">
    <property type="entry name" value="EF-4"/>
</dbReference>
<evidence type="ECO:0000259" key="8">
    <source>
        <dbReference type="PROSITE" id="PS51722"/>
    </source>
</evidence>
<dbReference type="GO" id="GO:0003924">
    <property type="term" value="F:GTPase activity"/>
    <property type="evidence" value="ECO:0007669"/>
    <property type="project" value="UniProtKB-UniRule"/>
</dbReference>
<evidence type="ECO:0000256" key="7">
    <source>
        <dbReference type="HAMAP-Rule" id="MF_00071"/>
    </source>
</evidence>
<comment type="caution">
    <text evidence="9">The sequence shown here is derived from an EMBL/GenBank/DDBJ whole genome shotgun (WGS) entry which is preliminary data.</text>
</comment>
<protein>
    <recommendedName>
        <fullName evidence="7">Elongation factor 4</fullName>
        <shortName evidence="7">EF-4</shortName>
        <ecNumber evidence="7">3.6.5.n1</ecNumber>
    </recommendedName>
    <alternativeName>
        <fullName evidence="7">Ribosomal back-translocase LepA</fullName>
    </alternativeName>
</protein>
<dbReference type="SUPFAM" id="SSF54980">
    <property type="entry name" value="EF-G C-terminal domain-like"/>
    <property type="match status" value="2"/>
</dbReference>
<accession>A0A1G1ZDH7</accession>
<dbReference type="Pfam" id="PF14492">
    <property type="entry name" value="EFG_III"/>
    <property type="match status" value="1"/>
</dbReference>
<dbReference type="NCBIfam" id="TIGR00231">
    <property type="entry name" value="small_GTP"/>
    <property type="match status" value="1"/>
</dbReference>
<dbReference type="Gene3D" id="3.40.50.300">
    <property type="entry name" value="P-loop containing nucleotide triphosphate hydrolases"/>
    <property type="match status" value="1"/>
</dbReference>
<dbReference type="EMBL" id="MHJD01000005">
    <property type="protein sequence ID" value="OGY62662.1"/>
    <property type="molecule type" value="Genomic_DNA"/>
</dbReference>
<evidence type="ECO:0000256" key="6">
    <source>
        <dbReference type="ARBA" id="ARBA00023136"/>
    </source>
</evidence>
<dbReference type="Gene3D" id="3.30.70.2570">
    <property type="entry name" value="Elongation factor 4, C-terminal domain"/>
    <property type="match status" value="1"/>
</dbReference>
<comment type="similarity">
    <text evidence="1 7">Belongs to the TRAFAC class translation factor GTPase superfamily. Classic translation factor GTPase family. LepA subfamily.</text>
</comment>
<dbReference type="Gene3D" id="2.40.30.10">
    <property type="entry name" value="Translation factors"/>
    <property type="match status" value="1"/>
</dbReference>
<keyword evidence="3 7" id="KW-0378">Hydrolase</keyword>
<evidence type="ECO:0000313" key="9">
    <source>
        <dbReference type="EMBL" id="OGY62662.1"/>
    </source>
</evidence>